<sequence length="36" mass="3884">MGQADGVFKAKLSAADLHAYRTRFPAGLDADSFNIE</sequence>
<reference evidence="1 2" key="1">
    <citation type="submission" date="2018-08" db="EMBL/GenBank/DDBJ databases">
        <title>Recombination of ecologically and evolutionarily significant loci maintains genetic cohesion in the Pseudomonas syringae species complex.</title>
        <authorList>
            <person name="Dillon M."/>
            <person name="Thakur S."/>
            <person name="Almeida R.N.D."/>
            <person name="Weir B.S."/>
            <person name="Guttman D.S."/>
        </authorList>
    </citation>
    <scope>NUCLEOTIDE SEQUENCE [LARGE SCALE GENOMIC DNA]</scope>
    <source>
        <strain evidence="1 2">ICMP 5931</strain>
    </source>
</reference>
<accession>A0A3M4T8G9</accession>
<evidence type="ECO:0000313" key="1">
    <source>
        <dbReference type="EMBL" id="RMR23500.1"/>
    </source>
</evidence>
<dbReference type="EMBL" id="RBRS01000064">
    <property type="protein sequence ID" value="RMR23500.1"/>
    <property type="molecule type" value="Genomic_DNA"/>
</dbReference>
<keyword evidence="1" id="KW-0012">Acyltransferase</keyword>
<organism evidence="1 2">
    <name type="scientific">Pseudomonas amygdali pv. ulmi</name>
    <dbReference type="NCBI Taxonomy" id="251720"/>
    <lineage>
        <taxon>Bacteria</taxon>
        <taxon>Pseudomonadati</taxon>
        <taxon>Pseudomonadota</taxon>
        <taxon>Gammaproteobacteria</taxon>
        <taxon>Pseudomonadales</taxon>
        <taxon>Pseudomonadaceae</taxon>
        <taxon>Pseudomonas</taxon>
        <taxon>Pseudomonas amygdali</taxon>
    </lineage>
</organism>
<dbReference type="GO" id="GO:0016746">
    <property type="term" value="F:acyltransferase activity"/>
    <property type="evidence" value="ECO:0007669"/>
    <property type="project" value="UniProtKB-KW"/>
</dbReference>
<evidence type="ECO:0000313" key="2">
    <source>
        <dbReference type="Proteomes" id="UP000271097"/>
    </source>
</evidence>
<proteinExistence type="predicted"/>
<dbReference type="AlphaFoldDB" id="A0A3M4T8G9"/>
<protein>
    <submittedName>
        <fullName evidence="1">Nitrilase/cyanide hydratase and apolipoprotein N-acyltransferase</fullName>
    </submittedName>
</protein>
<keyword evidence="1" id="KW-0808">Transferase</keyword>
<gene>
    <name evidence="1" type="ORF">ALP90_05457</name>
</gene>
<keyword evidence="1" id="KW-0449">Lipoprotein</keyword>
<comment type="caution">
    <text evidence="1">The sequence shown here is derived from an EMBL/GenBank/DDBJ whole genome shotgun (WGS) entry which is preliminary data.</text>
</comment>
<dbReference type="Proteomes" id="UP000271097">
    <property type="component" value="Unassembled WGS sequence"/>
</dbReference>
<name>A0A3M4T8G9_PSEA0</name>